<evidence type="ECO:0000313" key="3">
    <source>
        <dbReference type="Proteomes" id="UP000228711"/>
    </source>
</evidence>
<organism evidence="2 3">
    <name type="scientific">Candidatus Kerfeldbacteria bacterium CG08_land_8_20_14_0_20_42_7</name>
    <dbReference type="NCBI Taxonomy" id="2014245"/>
    <lineage>
        <taxon>Bacteria</taxon>
        <taxon>Candidatus Kerfeldiibacteriota</taxon>
    </lineage>
</organism>
<dbReference type="AlphaFoldDB" id="A0A2H0YTE2"/>
<accession>A0A2H0YTE2</accession>
<gene>
    <name evidence="2" type="ORF">COT25_01325</name>
</gene>
<evidence type="ECO:0000313" key="2">
    <source>
        <dbReference type="EMBL" id="PIS41764.1"/>
    </source>
</evidence>
<name>A0A2H0YTE2_9BACT</name>
<dbReference type="Proteomes" id="UP000228711">
    <property type="component" value="Unassembled WGS sequence"/>
</dbReference>
<proteinExistence type="predicted"/>
<protein>
    <submittedName>
        <fullName evidence="2">Uncharacterized protein</fullName>
    </submittedName>
</protein>
<dbReference type="EMBL" id="PEXV01000051">
    <property type="protein sequence ID" value="PIS41764.1"/>
    <property type="molecule type" value="Genomic_DNA"/>
</dbReference>
<sequence>MLITIDHLLEIRRCVFTDDATTQRISRGFRNYAHVDAPELTQKIVNRATTSAQKEFDRRQCRSVSPSLGVTQKKKSSS</sequence>
<comment type="caution">
    <text evidence="2">The sequence shown here is derived from an EMBL/GenBank/DDBJ whole genome shotgun (WGS) entry which is preliminary data.</text>
</comment>
<reference evidence="3" key="1">
    <citation type="submission" date="2017-09" db="EMBL/GenBank/DDBJ databases">
        <title>Depth-based differentiation of microbial function through sediment-hosted aquifers and enrichment of novel symbionts in the deep terrestrial subsurface.</title>
        <authorList>
            <person name="Probst A.J."/>
            <person name="Ladd B."/>
            <person name="Jarett J.K."/>
            <person name="Geller-Mcgrath D.E."/>
            <person name="Sieber C.M.K."/>
            <person name="Emerson J.B."/>
            <person name="Anantharaman K."/>
            <person name="Thomas B.C."/>
            <person name="Malmstrom R."/>
            <person name="Stieglmeier M."/>
            <person name="Klingl A."/>
            <person name="Woyke T."/>
            <person name="Ryan C.M."/>
            <person name="Banfield J.F."/>
        </authorList>
    </citation>
    <scope>NUCLEOTIDE SEQUENCE [LARGE SCALE GENOMIC DNA]</scope>
</reference>
<feature type="region of interest" description="Disordered" evidence="1">
    <location>
        <begin position="51"/>
        <end position="78"/>
    </location>
</feature>
<evidence type="ECO:0000256" key="1">
    <source>
        <dbReference type="SAM" id="MobiDB-lite"/>
    </source>
</evidence>